<feature type="non-terminal residue" evidence="1">
    <location>
        <position position="1"/>
    </location>
</feature>
<evidence type="ECO:0000313" key="2">
    <source>
        <dbReference type="Proteomes" id="UP000886998"/>
    </source>
</evidence>
<dbReference type="Proteomes" id="UP000886998">
    <property type="component" value="Unassembled WGS sequence"/>
</dbReference>
<accession>A0A8X7C5E2</accession>
<organism evidence="1 2">
    <name type="scientific">Trichonephila inaurata madagascariensis</name>
    <dbReference type="NCBI Taxonomy" id="2747483"/>
    <lineage>
        <taxon>Eukaryota</taxon>
        <taxon>Metazoa</taxon>
        <taxon>Ecdysozoa</taxon>
        <taxon>Arthropoda</taxon>
        <taxon>Chelicerata</taxon>
        <taxon>Arachnida</taxon>
        <taxon>Araneae</taxon>
        <taxon>Araneomorphae</taxon>
        <taxon>Entelegynae</taxon>
        <taxon>Araneoidea</taxon>
        <taxon>Nephilidae</taxon>
        <taxon>Trichonephila</taxon>
        <taxon>Trichonephila inaurata</taxon>
    </lineage>
</organism>
<dbReference type="EMBL" id="BMAV01009768">
    <property type="protein sequence ID" value="GFY54212.1"/>
    <property type="molecule type" value="Genomic_DNA"/>
</dbReference>
<keyword evidence="2" id="KW-1185">Reference proteome</keyword>
<evidence type="ECO:0000313" key="1">
    <source>
        <dbReference type="EMBL" id="GFY54212.1"/>
    </source>
</evidence>
<reference evidence="1" key="1">
    <citation type="submission" date="2020-08" db="EMBL/GenBank/DDBJ databases">
        <title>Multicomponent nature underlies the extraordinary mechanical properties of spider dragline silk.</title>
        <authorList>
            <person name="Kono N."/>
            <person name="Nakamura H."/>
            <person name="Mori M."/>
            <person name="Yoshida Y."/>
            <person name="Ohtoshi R."/>
            <person name="Malay A.D."/>
            <person name="Moran D.A.P."/>
            <person name="Tomita M."/>
            <person name="Numata K."/>
            <person name="Arakawa K."/>
        </authorList>
    </citation>
    <scope>NUCLEOTIDE SEQUENCE</scope>
</reference>
<gene>
    <name evidence="1" type="ORF">TNIN_91201</name>
</gene>
<sequence length="119" mass="13499">QSLIPDIYRRNPTLFRRLSKSGTAHEKQITSPAFLENMKFYSAIPYILLQHIPLYIFSIFHSNTSPVAYCALGSADKRQELFLSANPLLLKDSGMQNGKSNIPEYFTKALSTAEKRCNL</sequence>
<proteinExistence type="predicted"/>
<name>A0A8X7C5E2_9ARAC</name>
<comment type="caution">
    <text evidence="1">The sequence shown here is derived from an EMBL/GenBank/DDBJ whole genome shotgun (WGS) entry which is preliminary data.</text>
</comment>
<dbReference type="AlphaFoldDB" id="A0A8X7C5E2"/>
<protein>
    <submittedName>
        <fullName evidence="1">Uncharacterized protein</fullName>
    </submittedName>
</protein>